<evidence type="ECO:0000313" key="3">
    <source>
        <dbReference type="Proteomes" id="UP000604391"/>
    </source>
</evidence>
<accession>A0A832V090</accession>
<name>A0A832V090_9ARCH</name>
<dbReference type="AlphaFoldDB" id="A0A832V090"/>
<dbReference type="Proteomes" id="UP000604391">
    <property type="component" value="Unassembled WGS sequence"/>
</dbReference>
<dbReference type="EMBL" id="DVAD01000014">
    <property type="protein sequence ID" value="HIJ99710.1"/>
    <property type="molecule type" value="Genomic_DNA"/>
</dbReference>
<reference evidence="2 3" key="1">
    <citation type="journal article" name="Nat. Commun.">
        <title>Undinarchaeota illuminate DPANN phylogeny and the impact of gene transfer on archaeal evolution.</title>
        <authorList>
            <person name="Dombrowski N."/>
            <person name="Williams T.A."/>
            <person name="Sun J."/>
            <person name="Woodcroft B.J."/>
            <person name="Lee J.H."/>
            <person name="Minh B.Q."/>
            <person name="Rinke C."/>
            <person name="Spang A."/>
        </authorList>
    </citation>
    <scope>NUCLEOTIDE SEQUENCE [LARGE SCALE GENOMIC DNA]</scope>
    <source>
        <strain evidence="2">MAG_bin17</strain>
    </source>
</reference>
<evidence type="ECO:0000256" key="1">
    <source>
        <dbReference type="SAM" id="MobiDB-lite"/>
    </source>
</evidence>
<protein>
    <submittedName>
        <fullName evidence="2">Uncharacterized protein</fullName>
    </submittedName>
</protein>
<proteinExistence type="predicted"/>
<feature type="region of interest" description="Disordered" evidence="1">
    <location>
        <begin position="206"/>
        <end position="232"/>
    </location>
</feature>
<gene>
    <name evidence="2" type="ORF">H1011_02705</name>
</gene>
<organism evidence="2 3">
    <name type="scientific">Candidatus Undinarchaeum marinum</name>
    <dbReference type="NCBI Taxonomy" id="2756141"/>
    <lineage>
        <taxon>Archaea</taxon>
        <taxon>Candidatus Undinarchaeota</taxon>
        <taxon>Candidatus Undinarchaeia</taxon>
        <taxon>Candidatus Undinarchaeales</taxon>
        <taxon>Candidatus Undinarchaeaceae</taxon>
        <taxon>Candidatus Undinarchaeum</taxon>
    </lineage>
</organism>
<sequence length="302" mass="33391">MALRIFKKKVQEHYIEEGGPGLEGLKAEKNIQELTLEEEIFNGLKNEFVEVDGEESLKQSTSPRDPPILVIRTDYNPMSVWHRLPIRGDSGARHIPDFVLYSGSHKVPPAGKSPELIIECRQMPEEASNRIDARAVGDLVAKTVDLLPSNAILVTNRDLADYAKSFASQYGIALMTNDLDLSGKVSKIVNAHDKKVQDKLREHVEKAGKRLGNMESSRAPRKTPEESAKAEANLGQQISDSLGAQASMNADDISSVLKIPSSVIVNELYKLERTGKVGRVANKNGNEESNVIKQEWALRKKS</sequence>
<evidence type="ECO:0000313" key="2">
    <source>
        <dbReference type="EMBL" id="HIJ99710.1"/>
    </source>
</evidence>
<keyword evidence="3" id="KW-1185">Reference proteome</keyword>
<comment type="caution">
    <text evidence="2">The sequence shown here is derived from an EMBL/GenBank/DDBJ whole genome shotgun (WGS) entry which is preliminary data.</text>
</comment>